<keyword evidence="2" id="KW-1185">Reference proteome</keyword>
<dbReference type="Gene3D" id="1.10.10.10">
    <property type="entry name" value="Winged helix-like DNA-binding domain superfamily/Winged helix DNA-binding domain"/>
    <property type="match status" value="1"/>
</dbReference>
<dbReference type="AlphaFoldDB" id="A0A2V4WVT0"/>
<dbReference type="InterPro" id="IPR000944">
    <property type="entry name" value="Tscrpt_reg_Rrf2"/>
</dbReference>
<dbReference type="NCBIfam" id="TIGR00738">
    <property type="entry name" value="rrf2_super"/>
    <property type="match status" value="1"/>
</dbReference>
<dbReference type="GO" id="GO:0005829">
    <property type="term" value="C:cytosol"/>
    <property type="evidence" value="ECO:0007669"/>
    <property type="project" value="TreeGrafter"/>
</dbReference>
<organism evidence="1 2">
    <name type="scientific">Winogradskyella epiphytica</name>
    <dbReference type="NCBI Taxonomy" id="262005"/>
    <lineage>
        <taxon>Bacteria</taxon>
        <taxon>Pseudomonadati</taxon>
        <taxon>Bacteroidota</taxon>
        <taxon>Flavobacteriia</taxon>
        <taxon>Flavobacteriales</taxon>
        <taxon>Flavobacteriaceae</taxon>
        <taxon>Winogradskyella</taxon>
    </lineage>
</organism>
<gene>
    <name evidence="1" type="ORF">DFQ11_103140</name>
</gene>
<dbReference type="EMBL" id="QJTD01000003">
    <property type="protein sequence ID" value="PYE81060.1"/>
    <property type="molecule type" value="Genomic_DNA"/>
</dbReference>
<dbReference type="PANTHER" id="PTHR33221">
    <property type="entry name" value="WINGED HELIX-TURN-HELIX TRANSCRIPTIONAL REGULATOR, RRF2 FAMILY"/>
    <property type="match status" value="1"/>
</dbReference>
<proteinExistence type="predicted"/>
<dbReference type="InterPro" id="IPR036388">
    <property type="entry name" value="WH-like_DNA-bd_sf"/>
</dbReference>
<dbReference type="SUPFAM" id="SSF46785">
    <property type="entry name" value="Winged helix' DNA-binding domain"/>
    <property type="match status" value="1"/>
</dbReference>
<evidence type="ECO:0000313" key="1">
    <source>
        <dbReference type="EMBL" id="PYE81060.1"/>
    </source>
</evidence>
<evidence type="ECO:0000313" key="2">
    <source>
        <dbReference type="Proteomes" id="UP000248054"/>
    </source>
</evidence>
<accession>A0A2V4WVT0</accession>
<protein>
    <submittedName>
        <fullName evidence="1">BadM/Rrf2 family transcriptional regulator</fullName>
    </submittedName>
</protein>
<dbReference type="Pfam" id="PF02082">
    <property type="entry name" value="Rrf2"/>
    <property type="match status" value="1"/>
</dbReference>
<sequence length="151" mass="16980">MYYNYWFVFSKACEYGIKATIFIAINSYDGRRVSPKEISKEIDSPTAFTAKILQDLVRHHIIKSVKGAYGGFEIDKDTISKIKLAQIVNAIDGDQIYKGCGLGLQSCNEAHPCPVHDKFKLVRDDLKFMLEHTSLEELALNITSGASFLKI</sequence>
<dbReference type="PANTHER" id="PTHR33221:SF15">
    <property type="entry name" value="HTH-TYPE TRANSCRIPTIONAL REGULATOR YWGB-RELATED"/>
    <property type="match status" value="1"/>
</dbReference>
<comment type="caution">
    <text evidence="1">The sequence shown here is derived from an EMBL/GenBank/DDBJ whole genome shotgun (WGS) entry which is preliminary data.</text>
</comment>
<reference evidence="1 2" key="1">
    <citation type="submission" date="2018-06" db="EMBL/GenBank/DDBJ databases">
        <title>Genomic Encyclopedia of Type Strains, Phase III (KMG-III): the genomes of soil and plant-associated and newly described type strains.</title>
        <authorList>
            <person name="Whitman W."/>
        </authorList>
    </citation>
    <scope>NUCLEOTIDE SEQUENCE [LARGE SCALE GENOMIC DNA]</scope>
    <source>
        <strain evidence="1 2">CECT 7945</strain>
    </source>
</reference>
<dbReference type="PROSITE" id="PS51197">
    <property type="entry name" value="HTH_RRF2_2"/>
    <property type="match status" value="1"/>
</dbReference>
<name>A0A2V4WVT0_9FLAO</name>
<dbReference type="GO" id="GO:0003700">
    <property type="term" value="F:DNA-binding transcription factor activity"/>
    <property type="evidence" value="ECO:0007669"/>
    <property type="project" value="TreeGrafter"/>
</dbReference>
<dbReference type="Proteomes" id="UP000248054">
    <property type="component" value="Unassembled WGS sequence"/>
</dbReference>
<dbReference type="InterPro" id="IPR036390">
    <property type="entry name" value="WH_DNA-bd_sf"/>
</dbReference>